<evidence type="ECO:0000313" key="1">
    <source>
        <dbReference type="EMBL" id="SPX30317.1"/>
    </source>
</evidence>
<dbReference type="AlphaFoldDB" id="A0AAE8P619"/>
<evidence type="ECO:0000313" key="2">
    <source>
        <dbReference type="Proteomes" id="UP000250385"/>
    </source>
</evidence>
<protein>
    <submittedName>
        <fullName evidence="1">Uncharacterized protein</fullName>
    </submittedName>
</protein>
<proteinExistence type="predicted"/>
<reference evidence="1 2" key="1">
    <citation type="submission" date="2018-06" db="EMBL/GenBank/DDBJ databases">
        <authorList>
            <consortium name="Pathogen Informatics"/>
            <person name="Doyle S."/>
        </authorList>
    </citation>
    <scope>NUCLEOTIDE SEQUENCE [LARGE SCALE GENOMIC DNA]</scope>
    <source>
        <strain evidence="1 2">NCTC10279</strain>
    </source>
</reference>
<accession>A0AAE8P619</accession>
<dbReference type="EMBL" id="UASG01000011">
    <property type="protein sequence ID" value="SPX30317.1"/>
    <property type="molecule type" value="Genomic_DNA"/>
</dbReference>
<sequence length="87" mass="9837">MFLSEGITEVGVHRVIHVVLTRCRFFKLQTEADVVANFRIQANIHEHTTVFFTLDAFFAGCITQYGFTVSQQVKLITDTVAGSERDN</sequence>
<organism evidence="1 2">
    <name type="scientific">Escherichia coli</name>
    <dbReference type="NCBI Taxonomy" id="562"/>
    <lineage>
        <taxon>Bacteria</taxon>
        <taxon>Pseudomonadati</taxon>
        <taxon>Pseudomonadota</taxon>
        <taxon>Gammaproteobacteria</taxon>
        <taxon>Enterobacterales</taxon>
        <taxon>Enterobacteriaceae</taxon>
        <taxon>Escherichia</taxon>
    </lineage>
</organism>
<dbReference type="Proteomes" id="UP000250385">
    <property type="component" value="Unassembled WGS sequence"/>
</dbReference>
<comment type="caution">
    <text evidence="1">The sequence shown here is derived from an EMBL/GenBank/DDBJ whole genome shotgun (WGS) entry which is preliminary data.</text>
</comment>
<name>A0AAE8P619_ECOLX</name>
<gene>
    <name evidence="1" type="ORF">NCTC10279_02625</name>
</gene>